<name>A0ABU8LAH9_9MICO</name>
<dbReference type="InterPro" id="IPR050585">
    <property type="entry name" value="Xaa-Pro_dipeptidyl-ppase/CocE"/>
</dbReference>
<dbReference type="Gene3D" id="3.40.50.1820">
    <property type="entry name" value="alpha/beta hydrolase"/>
    <property type="match status" value="1"/>
</dbReference>
<proteinExistence type="predicted"/>
<dbReference type="PANTHER" id="PTHR43056">
    <property type="entry name" value="PEPTIDASE S9 PROLYL OLIGOPEPTIDASE"/>
    <property type="match status" value="1"/>
</dbReference>
<comment type="caution">
    <text evidence="2">The sequence shown here is derived from an EMBL/GenBank/DDBJ whole genome shotgun (WGS) entry which is preliminary data.</text>
</comment>
<dbReference type="Pfam" id="PF00326">
    <property type="entry name" value="Peptidase_S9"/>
    <property type="match status" value="1"/>
</dbReference>
<dbReference type="RefSeq" id="WP_337331972.1">
    <property type="nucleotide sequence ID" value="NZ_JBBDGM010000006.1"/>
</dbReference>
<keyword evidence="3" id="KW-1185">Reference proteome</keyword>
<dbReference type="PANTHER" id="PTHR43056:SF5">
    <property type="entry name" value="PEPTIDASE S9 PROLYL OLIGOPEPTIDASE CATALYTIC DOMAIN-CONTAINING PROTEIN"/>
    <property type="match status" value="1"/>
</dbReference>
<evidence type="ECO:0000259" key="1">
    <source>
        <dbReference type="Pfam" id="PF00326"/>
    </source>
</evidence>
<organism evidence="2 3">
    <name type="scientific">Microbacterium bandirmense</name>
    <dbReference type="NCBI Taxonomy" id="3122050"/>
    <lineage>
        <taxon>Bacteria</taxon>
        <taxon>Bacillati</taxon>
        <taxon>Actinomycetota</taxon>
        <taxon>Actinomycetes</taxon>
        <taxon>Micrococcales</taxon>
        <taxon>Microbacteriaceae</taxon>
        <taxon>Microbacterium</taxon>
    </lineage>
</organism>
<evidence type="ECO:0000313" key="3">
    <source>
        <dbReference type="Proteomes" id="UP001371224"/>
    </source>
</evidence>
<dbReference type="Gene3D" id="2.120.10.30">
    <property type="entry name" value="TolB, C-terminal domain"/>
    <property type="match status" value="1"/>
</dbReference>
<sequence>MTSSFGSWPSPFTAAHIAQASPRIDGARFVGDEIWWGESVPSEGGRITVRSSSGAEILPAPWNARSRVHEYGGGSWTADADGTLFFVDGADQRVYRMPRAGAPVPLTAPGAAYGGLRAQHGRLLAVREDLRPEPHVRAIVEIPLDGSAAEDDAALTTVIATSGFVAHPALSPDGSHVAWVQWSTVHMPWDRALLHVAPVDGDQVAGGDQIASIATRAALQPEWTADDELLYLDDPTGRWNLQRVRLTDTSATPPPEPVAPADSDTGGGLWVLGNRWYQPLDDGRIVAVRTNGQDEIVLLGADGRVELLTVPITAGASVDDATGSRVLISGSGATVGAGLWCLDVDRGTVTTITGGDEADAAWVPRARPVTFEGRHGAVHAFDYPPANPDVTAPQGELPPYIVMVHGGPTSHVSGAASTAYAYWTSRGIGVLDVNYGGSTGYGRAYRERLDGAWGVVDVDDVIAAARGLADAGLADPDRIAIRGGSAGGWTVLSALVRGGTFGAGISRYGVADLRMLAAETHDFEARYLDGLVGPLPETEAVYIERSPLSHVDRIDVPVLLEQGSEDRVVPPSQSEAIRDALAARGVPHEYVLYEGEGHGFRAAETIISSLETELRFLGRVFGFDPQV</sequence>
<feature type="domain" description="Peptidase S9 prolyl oligopeptidase catalytic" evidence="1">
    <location>
        <begin position="420"/>
        <end position="622"/>
    </location>
</feature>
<dbReference type="InterPro" id="IPR001375">
    <property type="entry name" value="Peptidase_S9_cat"/>
</dbReference>
<dbReference type="SUPFAM" id="SSF69322">
    <property type="entry name" value="Tricorn protease domain 2"/>
    <property type="match status" value="1"/>
</dbReference>
<evidence type="ECO:0000313" key="2">
    <source>
        <dbReference type="EMBL" id="MEJ1088303.1"/>
    </source>
</evidence>
<dbReference type="Proteomes" id="UP001371224">
    <property type="component" value="Unassembled WGS sequence"/>
</dbReference>
<dbReference type="InterPro" id="IPR029058">
    <property type="entry name" value="AB_hydrolase_fold"/>
</dbReference>
<protein>
    <submittedName>
        <fullName evidence="2">Prolyl oligopeptidase family serine peptidase</fullName>
    </submittedName>
</protein>
<dbReference type="InterPro" id="IPR011042">
    <property type="entry name" value="6-blade_b-propeller_TolB-like"/>
</dbReference>
<gene>
    <name evidence="2" type="ORF">WDU99_08240</name>
</gene>
<dbReference type="EMBL" id="JBBDGM010000006">
    <property type="protein sequence ID" value="MEJ1088303.1"/>
    <property type="molecule type" value="Genomic_DNA"/>
</dbReference>
<accession>A0ABU8LAH9</accession>
<dbReference type="SUPFAM" id="SSF53474">
    <property type="entry name" value="alpha/beta-Hydrolases"/>
    <property type="match status" value="1"/>
</dbReference>
<reference evidence="2 3" key="1">
    <citation type="submission" date="2024-02" db="EMBL/GenBank/DDBJ databases">
        <authorList>
            <person name="Saticioglu I.B."/>
        </authorList>
    </citation>
    <scope>NUCLEOTIDE SEQUENCE [LARGE SCALE GENOMIC DNA]</scope>
    <source>
        <strain evidence="2 3">Mu-80</strain>
    </source>
</reference>